<sequence>MKTLEIVVNNVARAEEVASQYNVKLEVKMVGEAYAKLATITGPSDNLIDFIDEFYLNSKVRPFYINEILEMA</sequence>
<organism evidence="1 2">
    <name type="scientific">Edwardsiella phage PEi26</name>
    <dbReference type="NCBI Taxonomy" id="1608311"/>
    <lineage>
        <taxon>Viruses</taxon>
        <taxon>Duplodnaviria</taxon>
        <taxon>Heunggongvirae</taxon>
        <taxon>Uroviricota</taxon>
        <taxon>Caudoviricetes</taxon>
        <taxon>Pantevenvirales</taxon>
        <taxon>Straboviridae</taxon>
        <taxon>Tevenvirinae</taxon>
        <taxon>Kanagawavirus</taxon>
        <taxon>Kanagawavirus pei20</taxon>
    </lineage>
</organism>
<name>A0A0B6VLR9_9CAUD</name>
<dbReference type="Proteomes" id="UP000225144">
    <property type="component" value="Genome"/>
</dbReference>
<dbReference type="EMBL" id="AP014715">
    <property type="protein sequence ID" value="BAQ23212.1"/>
    <property type="molecule type" value="Genomic_DNA"/>
</dbReference>
<protein>
    <submittedName>
        <fullName evidence="1">Uncharacterized protein</fullName>
    </submittedName>
</protein>
<evidence type="ECO:0000313" key="2">
    <source>
        <dbReference type="Proteomes" id="UP000225144"/>
    </source>
</evidence>
<reference evidence="1 2" key="1">
    <citation type="submission" date="2015-02" db="EMBL/GenBank/DDBJ databases">
        <title>Complete genome sequences of Edwardsiella bacteriophages, PEi20 and PEi26.</title>
        <authorList>
            <person name="Yasuike M."/>
            <person name="Nishiki I."/>
            <person name="Iwasaki Y."/>
            <person name="Nakamura Y."/>
            <person name="Fujiwara A."/>
            <person name="Hassan E.S."/>
            <person name="Mahmoud M.M."/>
            <person name="Kawato Y."/>
            <person name="Nagai S."/>
            <person name="Kobayashi T."/>
            <person name="Ototake M."/>
            <person name="Nakai T."/>
        </authorList>
    </citation>
    <scope>NUCLEOTIDE SEQUENCE [LARGE SCALE GENOMIC DNA]</scope>
</reference>
<proteinExistence type="predicted"/>
<accession>A0A0B6VLR9</accession>
<evidence type="ECO:0000313" key="1">
    <source>
        <dbReference type="EMBL" id="BAQ23212.1"/>
    </source>
</evidence>